<dbReference type="Proteomes" id="UP000595140">
    <property type="component" value="Unassembled WGS sequence"/>
</dbReference>
<gene>
    <name evidence="2" type="ORF">CCAM_LOCUS19650</name>
</gene>
<protein>
    <submittedName>
        <fullName evidence="2">Uncharacterized protein</fullName>
    </submittedName>
</protein>
<accession>A0A484LNP2</accession>
<dbReference type="AlphaFoldDB" id="A0A484LNP2"/>
<feature type="region of interest" description="Disordered" evidence="1">
    <location>
        <begin position="1"/>
        <end position="23"/>
    </location>
</feature>
<proteinExistence type="predicted"/>
<sequence length="92" mass="10671">MEILSKHGLSKERRGEGNATKKTKYTQHQLITFPSLKCSMDPKSAKTWLRPSLFSFEELKFRFKEMQISSLKSGSRKQILVLFRTSKTKCSI</sequence>
<keyword evidence="3" id="KW-1185">Reference proteome</keyword>
<dbReference type="EMBL" id="OOIL02001734">
    <property type="protein sequence ID" value="VFQ77874.1"/>
    <property type="molecule type" value="Genomic_DNA"/>
</dbReference>
<evidence type="ECO:0000313" key="2">
    <source>
        <dbReference type="EMBL" id="VFQ77874.1"/>
    </source>
</evidence>
<reference evidence="2 3" key="1">
    <citation type="submission" date="2018-04" db="EMBL/GenBank/DDBJ databases">
        <authorList>
            <person name="Vogel A."/>
        </authorList>
    </citation>
    <scope>NUCLEOTIDE SEQUENCE [LARGE SCALE GENOMIC DNA]</scope>
</reference>
<evidence type="ECO:0000256" key="1">
    <source>
        <dbReference type="SAM" id="MobiDB-lite"/>
    </source>
</evidence>
<evidence type="ECO:0000313" key="3">
    <source>
        <dbReference type="Proteomes" id="UP000595140"/>
    </source>
</evidence>
<name>A0A484LNP2_9ASTE</name>
<organism evidence="2 3">
    <name type="scientific">Cuscuta campestris</name>
    <dbReference type="NCBI Taxonomy" id="132261"/>
    <lineage>
        <taxon>Eukaryota</taxon>
        <taxon>Viridiplantae</taxon>
        <taxon>Streptophyta</taxon>
        <taxon>Embryophyta</taxon>
        <taxon>Tracheophyta</taxon>
        <taxon>Spermatophyta</taxon>
        <taxon>Magnoliopsida</taxon>
        <taxon>eudicotyledons</taxon>
        <taxon>Gunneridae</taxon>
        <taxon>Pentapetalae</taxon>
        <taxon>asterids</taxon>
        <taxon>lamiids</taxon>
        <taxon>Solanales</taxon>
        <taxon>Convolvulaceae</taxon>
        <taxon>Cuscuteae</taxon>
        <taxon>Cuscuta</taxon>
        <taxon>Cuscuta subgen. Grammica</taxon>
        <taxon>Cuscuta sect. Cleistogrammica</taxon>
    </lineage>
</organism>